<dbReference type="SUPFAM" id="SSF51905">
    <property type="entry name" value="FAD/NAD(P)-binding domain"/>
    <property type="match status" value="1"/>
</dbReference>
<feature type="domain" description="Fumarate reductase/succinate dehydrogenase flavoprotein-like C-terminal" evidence="10">
    <location>
        <begin position="443"/>
        <end position="536"/>
    </location>
</feature>
<evidence type="ECO:0000256" key="8">
    <source>
        <dbReference type="ARBA" id="ARBA00023002"/>
    </source>
</evidence>
<comment type="cofactor">
    <cofactor evidence="1">
        <name>FAD</name>
        <dbReference type="ChEBI" id="CHEBI:57692"/>
    </cofactor>
</comment>
<keyword evidence="8 11" id="KW-0560">Oxidoreductase</keyword>
<dbReference type="NCBIfam" id="NF006567">
    <property type="entry name" value="PRK09077.1"/>
    <property type="match status" value="1"/>
</dbReference>
<evidence type="ECO:0000256" key="2">
    <source>
        <dbReference type="ARBA" id="ARBA00004950"/>
    </source>
</evidence>
<evidence type="ECO:0000256" key="6">
    <source>
        <dbReference type="ARBA" id="ARBA00022642"/>
    </source>
</evidence>
<dbReference type="UniPathway" id="UPA00253">
    <property type="reaction ID" value="UER00326"/>
</dbReference>
<keyword evidence="5" id="KW-0285">Flavoprotein</keyword>
<dbReference type="FunFam" id="3.90.700.10:FF:000002">
    <property type="entry name" value="L-aspartate oxidase"/>
    <property type="match status" value="1"/>
</dbReference>
<keyword evidence="7" id="KW-0274">FAD</keyword>
<dbReference type="InterPro" id="IPR037099">
    <property type="entry name" value="Fum_R/Succ_DH_flav-like_C_sf"/>
</dbReference>
<dbReference type="InterPro" id="IPR015939">
    <property type="entry name" value="Fum_Rdtase/Succ_DH_flav-like_C"/>
</dbReference>
<name>A0A3B1CS70_9ZZZZ</name>
<evidence type="ECO:0000256" key="3">
    <source>
        <dbReference type="ARBA" id="ARBA00008562"/>
    </source>
</evidence>
<sequence>MNIYKDFLVIGSGVAGLTFALKVSKFGSVGIITKDVLEESATKYAQGGIASVMADDDSCDLHAKDTLQAGRGLCKEDVVRVICREGPARVRELIGLGVKFDRVHHGKDYHLSKEGGHSKSRILHATDLTGWEIERTLISAVHEKSNIEIFSHHVVIDLITLAKMDPSVTAGSLKDESLGLYALDTVTNTVKTFLSKGTLLASGGAGKVYLYTSNPDTATGDGVAIAYRAGVKISNMEFFQFHPTCLFHPQAKSFLISETVRGEGGILRRKNGQAFMEKHHPLGCLAPRDIVARAIDFEMKQTGEDCVYLDATHMEGFRCRERFPNIYKTCLEFGIDMTKEPIPVVPAAHYMCGGVAVDINGQTNLTGLLASGEVCCSGLHGANRLASNSLLEGLALSHRGVDKAAALLSRSGSLEKYKNKIPKWNSGNVAASDESVVVSHNWDEIRRLMWNYVGVVRSDKRLERAERRIQPLLDEIQEYYWNFKITKDTLELRNIAITASLIIQGARLRKESRGLHFNLDYPDKDDKNWRHDTELQDTTSRLKILKIQKIPSQ</sequence>
<dbReference type="AlphaFoldDB" id="A0A3B1CS70"/>
<dbReference type="SUPFAM" id="SSF46977">
    <property type="entry name" value="Succinate dehydrogenase/fumarate reductase flavoprotein C-terminal domain"/>
    <property type="match status" value="1"/>
</dbReference>
<evidence type="ECO:0000259" key="10">
    <source>
        <dbReference type="Pfam" id="PF02910"/>
    </source>
</evidence>
<reference evidence="11" key="1">
    <citation type="submission" date="2018-06" db="EMBL/GenBank/DDBJ databases">
        <authorList>
            <person name="Zhirakovskaya E."/>
        </authorList>
    </citation>
    <scope>NUCLEOTIDE SEQUENCE</scope>
</reference>
<proteinExistence type="inferred from homology"/>
<dbReference type="FunFam" id="1.20.58.100:FF:000002">
    <property type="entry name" value="L-aspartate oxidase"/>
    <property type="match status" value="1"/>
</dbReference>
<dbReference type="Pfam" id="PF00890">
    <property type="entry name" value="FAD_binding_2"/>
    <property type="match status" value="1"/>
</dbReference>
<dbReference type="GO" id="GO:0034628">
    <property type="term" value="P:'de novo' NAD+ biosynthetic process from L-aspartate"/>
    <property type="evidence" value="ECO:0007669"/>
    <property type="project" value="TreeGrafter"/>
</dbReference>
<evidence type="ECO:0000256" key="4">
    <source>
        <dbReference type="ARBA" id="ARBA00012173"/>
    </source>
</evidence>
<dbReference type="SUPFAM" id="SSF56425">
    <property type="entry name" value="Succinate dehydrogenase/fumarate reductase flavoprotein, catalytic domain"/>
    <property type="match status" value="1"/>
</dbReference>
<comment type="similarity">
    <text evidence="3">Belongs to the FAD-dependent oxidoreductase 2 family. NadB subfamily.</text>
</comment>
<dbReference type="InterPro" id="IPR027477">
    <property type="entry name" value="Succ_DH/fumarate_Rdtase_cat_sf"/>
</dbReference>
<dbReference type="EMBL" id="UOGG01000012">
    <property type="protein sequence ID" value="VAX26838.1"/>
    <property type="molecule type" value="Genomic_DNA"/>
</dbReference>
<feature type="domain" description="FAD-dependent oxidoreductase 2 FAD-binding" evidence="9">
    <location>
        <begin position="6"/>
        <end position="390"/>
    </location>
</feature>
<gene>
    <name evidence="11" type="ORF">MNBD_NITROSPINAE05-816</name>
</gene>
<dbReference type="InterPro" id="IPR003953">
    <property type="entry name" value="FAD-dep_OxRdtase_2_FAD-bd"/>
</dbReference>
<protein>
    <recommendedName>
        <fullName evidence="4">L-aspartate oxidase</fullName>
        <ecNumber evidence="4">1.4.3.16</ecNumber>
    </recommendedName>
</protein>
<dbReference type="Pfam" id="PF02910">
    <property type="entry name" value="Succ_DH_flav_C"/>
    <property type="match status" value="1"/>
</dbReference>
<dbReference type="NCBIfam" id="TIGR00551">
    <property type="entry name" value="nadB"/>
    <property type="match status" value="1"/>
</dbReference>
<dbReference type="Gene3D" id="1.20.58.100">
    <property type="entry name" value="Fumarate reductase/succinate dehydrogenase flavoprotein-like, C-terminal domain"/>
    <property type="match status" value="1"/>
</dbReference>
<evidence type="ECO:0000313" key="11">
    <source>
        <dbReference type="EMBL" id="VAX26838.1"/>
    </source>
</evidence>
<dbReference type="GO" id="GO:0008734">
    <property type="term" value="F:L-aspartate oxidase activity"/>
    <property type="evidence" value="ECO:0007669"/>
    <property type="project" value="UniProtKB-EC"/>
</dbReference>
<keyword evidence="6" id="KW-0662">Pyridine nucleotide biosynthesis</keyword>
<dbReference type="EC" id="1.4.3.16" evidence="4"/>
<evidence type="ECO:0000259" key="9">
    <source>
        <dbReference type="Pfam" id="PF00890"/>
    </source>
</evidence>
<comment type="pathway">
    <text evidence="2">Cofactor biosynthesis; NAD(+) biosynthesis; iminoaspartate from L-aspartate (oxidase route): step 1/1.</text>
</comment>
<evidence type="ECO:0000256" key="5">
    <source>
        <dbReference type="ARBA" id="ARBA00022630"/>
    </source>
</evidence>
<accession>A0A3B1CS70</accession>
<dbReference type="PRINTS" id="PR00368">
    <property type="entry name" value="FADPNR"/>
</dbReference>
<evidence type="ECO:0000256" key="1">
    <source>
        <dbReference type="ARBA" id="ARBA00001974"/>
    </source>
</evidence>
<dbReference type="PANTHER" id="PTHR42716:SF2">
    <property type="entry name" value="L-ASPARTATE OXIDASE, CHLOROPLASTIC"/>
    <property type="match status" value="1"/>
</dbReference>
<evidence type="ECO:0000256" key="7">
    <source>
        <dbReference type="ARBA" id="ARBA00022827"/>
    </source>
</evidence>
<dbReference type="Gene3D" id="3.50.50.60">
    <property type="entry name" value="FAD/NAD(P)-binding domain"/>
    <property type="match status" value="1"/>
</dbReference>
<organism evidence="11">
    <name type="scientific">hydrothermal vent metagenome</name>
    <dbReference type="NCBI Taxonomy" id="652676"/>
    <lineage>
        <taxon>unclassified sequences</taxon>
        <taxon>metagenomes</taxon>
        <taxon>ecological metagenomes</taxon>
    </lineage>
</organism>
<dbReference type="InterPro" id="IPR036188">
    <property type="entry name" value="FAD/NAD-bd_sf"/>
</dbReference>
<dbReference type="InterPro" id="IPR005288">
    <property type="entry name" value="NadB"/>
</dbReference>
<dbReference type="PANTHER" id="PTHR42716">
    <property type="entry name" value="L-ASPARTATE OXIDASE"/>
    <property type="match status" value="1"/>
</dbReference>
<dbReference type="Gene3D" id="3.90.700.10">
    <property type="entry name" value="Succinate dehydrogenase/fumarate reductase flavoprotein, catalytic domain"/>
    <property type="match status" value="1"/>
</dbReference>